<accession>A0AC60QE25</accession>
<name>A0AC60QE25_IXOPE</name>
<comment type="caution">
    <text evidence="1">The sequence shown here is derived from an EMBL/GenBank/DDBJ whole genome shotgun (WGS) entry which is preliminary data.</text>
</comment>
<proteinExistence type="predicted"/>
<evidence type="ECO:0000313" key="2">
    <source>
        <dbReference type="Proteomes" id="UP000805193"/>
    </source>
</evidence>
<sequence>MRHDVCGETLYQFLFGTARCEKLRSPEATGGRGSEEVGLNRDLLVFKADFKADALSVTEKSPLLPQRPAQQWTSPVPSSIDPDLVGGSSSGTPDLKTQEAGHRRLLLAVTAAMMATMSYGLSVGYTSPALPDIRQRMDLSDDQSDWFGSLLNIGGIFGALAGGQLIRFIGRKFTLLLATAVSVAGWLCIVSGTVPGVLFFGRALTGAFMGMTSITAPVFVSEVSPKNIRGLLNVMCSMSYSVGVLLAYTMGKWLHYDWLAAASMTPPVLMALILPWLADSPRWLFQVGRDEDALRAIHFYGRSDADEEYKAMRANVDTTERFQLSELKQPYIYMPFMMTLLALFLQQFSGIAVLLLYTYDIFTLAGWKLSAADSSIVVGTVPLVGIALAVVLTDRIGRRILFLFSLAVSAVSLATLGTFYHLKQIRDASFVEAFGWLPLASLCVFFLGFSVGLRPLPPILMGELLPIRIKGFASGILMCFFFSCATFTTKEYHPMMTFFGQGGIYWFYASFMVAGFVLVMVFLPETKGKSLEDIETIFGKNREPPKENGC</sequence>
<evidence type="ECO:0000313" key="1">
    <source>
        <dbReference type="EMBL" id="KAG0432368.1"/>
    </source>
</evidence>
<gene>
    <name evidence="1" type="ORF">HPB47_020948</name>
</gene>
<dbReference type="Proteomes" id="UP000805193">
    <property type="component" value="Unassembled WGS sequence"/>
</dbReference>
<protein>
    <submittedName>
        <fullName evidence="1">Uncharacterized protein</fullName>
    </submittedName>
</protein>
<keyword evidence="2" id="KW-1185">Reference proteome</keyword>
<reference evidence="1 2" key="1">
    <citation type="journal article" date="2020" name="Cell">
        <title>Large-Scale Comparative Analyses of Tick Genomes Elucidate Their Genetic Diversity and Vector Capacities.</title>
        <authorList>
            <consortium name="Tick Genome and Microbiome Consortium (TIGMIC)"/>
            <person name="Jia N."/>
            <person name="Wang J."/>
            <person name="Shi W."/>
            <person name="Du L."/>
            <person name="Sun Y."/>
            <person name="Zhan W."/>
            <person name="Jiang J.F."/>
            <person name="Wang Q."/>
            <person name="Zhang B."/>
            <person name="Ji P."/>
            <person name="Bell-Sakyi L."/>
            <person name="Cui X.M."/>
            <person name="Yuan T.T."/>
            <person name="Jiang B.G."/>
            <person name="Yang W.F."/>
            <person name="Lam T.T."/>
            <person name="Chang Q.C."/>
            <person name="Ding S.J."/>
            <person name="Wang X.J."/>
            <person name="Zhu J.G."/>
            <person name="Ruan X.D."/>
            <person name="Zhao L."/>
            <person name="Wei J.T."/>
            <person name="Ye R.Z."/>
            <person name="Que T.C."/>
            <person name="Du C.H."/>
            <person name="Zhou Y.H."/>
            <person name="Cheng J.X."/>
            <person name="Dai P.F."/>
            <person name="Guo W.B."/>
            <person name="Han X.H."/>
            <person name="Huang E.J."/>
            <person name="Li L.F."/>
            <person name="Wei W."/>
            <person name="Gao Y.C."/>
            <person name="Liu J.Z."/>
            <person name="Shao H.Z."/>
            <person name="Wang X."/>
            <person name="Wang C.C."/>
            <person name="Yang T.C."/>
            <person name="Huo Q.B."/>
            <person name="Li W."/>
            <person name="Chen H.Y."/>
            <person name="Chen S.E."/>
            <person name="Zhou L.G."/>
            <person name="Ni X.B."/>
            <person name="Tian J.H."/>
            <person name="Sheng Y."/>
            <person name="Liu T."/>
            <person name="Pan Y.S."/>
            <person name="Xia L.Y."/>
            <person name="Li J."/>
            <person name="Zhao F."/>
            <person name="Cao W.C."/>
        </authorList>
    </citation>
    <scope>NUCLEOTIDE SEQUENCE [LARGE SCALE GENOMIC DNA]</scope>
    <source>
        <strain evidence="1">Iper-2018</strain>
    </source>
</reference>
<dbReference type="EMBL" id="JABSTQ010009160">
    <property type="protein sequence ID" value="KAG0432368.1"/>
    <property type="molecule type" value="Genomic_DNA"/>
</dbReference>
<organism evidence="1 2">
    <name type="scientific">Ixodes persulcatus</name>
    <name type="common">Taiga tick</name>
    <dbReference type="NCBI Taxonomy" id="34615"/>
    <lineage>
        <taxon>Eukaryota</taxon>
        <taxon>Metazoa</taxon>
        <taxon>Ecdysozoa</taxon>
        <taxon>Arthropoda</taxon>
        <taxon>Chelicerata</taxon>
        <taxon>Arachnida</taxon>
        <taxon>Acari</taxon>
        <taxon>Parasitiformes</taxon>
        <taxon>Ixodida</taxon>
        <taxon>Ixodoidea</taxon>
        <taxon>Ixodidae</taxon>
        <taxon>Ixodinae</taxon>
        <taxon>Ixodes</taxon>
    </lineage>
</organism>